<evidence type="ECO:0000313" key="2">
    <source>
        <dbReference type="Proteomes" id="UP000001734"/>
    </source>
</evidence>
<dbReference type="Proteomes" id="UP000001734">
    <property type="component" value="Chromosome"/>
</dbReference>
<dbReference type="KEGG" id="kpe:KPK_3275"/>
<dbReference type="AlphaFoldDB" id="B5XSA0"/>
<name>B5XSA0_KLEV3</name>
<sequence>MVLLLSPGGSRLFTVRPGLRAAENSPMSHQRSVLINFAQGFPLFIIKNKQA</sequence>
<dbReference type="EMBL" id="CP000964">
    <property type="protein sequence ID" value="ACI08281.1"/>
    <property type="molecule type" value="Genomic_DNA"/>
</dbReference>
<gene>
    <name evidence="1" type="ordered locus">KPK_3275</name>
</gene>
<evidence type="ECO:0000313" key="1">
    <source>
        <dbReference type="EMBL" id="ACI08281.1"/>
    </source>
</evidence>
<reference evidence="1 2" key="1">
    <citation type="journal article" date="2008" name="PLoS Genet.">
        <title>Complete genome sequence of the N2-fixing broad host range endophyte Klebsiella pneumoniae 342 and virulence predictions verified in mice.</title>
        <authorList>
            <person name="Fouts D.E."/>
            <person name="Tyler H.L."/>
            <person name="DeBoy R.T."/>
            <person name="Daugherty S."/>
            <person name="Ren Q."/>
            <person name="Badger J.H."/>
            <person name="Durkin A.S."/>
            <person name="Huot H."/>
            <person name="Shrivastava S."/>
            <person name="Kothari S."/>
            <person name="Dodson R.J."/>
            <person name="Mohamoud Y."/>
            <person name="Khouri H."/>
            <person name="Roesch L.F."/>
            <person name="Krogfelt K.A."/>
            <person name="Struve C."/>
            <person name="Triplett E.W."/>
            <person name="Methe B.A."/>
        </authorList>
    </citation>
    <scope>NUCLEOTIDE SEQUENCE [LARGE SCALE GENOMIC DNA]</scope>
    <source>
        <strain evidence="1 2">342</strain>
    </source>
</reference>
<proteinExistence type="predicted"/>
<dbReference type="HOGENOM" id="CLU_3099860_0_0_6"/>
<dbReference type="BioCyc" id="KPNE507522:GI0B-3260-MONOMER"/>
<protein>
    <submittedName>
        <fullName evidence="1">Uncharacterized protein</fullName>
    </submittedName>
</protein>
<organism evidence="1 2">
    <name type="scientific">Klebsiella variicola (strain 342)</name>
    <name type="common">Klebsiella pneumoniae</name>
    <dbReference type="NCBI Taxonomy" id="507522"/>
    <lineage>
        <taxon>Bacteria</taxon>
        <taxon>Pseudomonadati</taxon>
        <taxon>Pseudomonadota</taxon>
        <taxon>Gammaproteobacteria</taxon>
        <taxon>Enterobacterales</taxon>
        <taxon>Enterobacteriaceae</taxon>
        <taxon>Klebsiella/Raoultella group</taxon>
        <taxon>Klebsiella</taxon>
        <taxon>Klebsiella pneumoniae complex</taxon>
    </lineage>
</organism>
<accession>B5XSA0</accession>